<dbReference type="GO" id="GO:0005886">
    <property type="term" value="C:plasma membrane"/>
    <property type="evidence" value="ECO:0007669"/>
    <property type="project" value="UniProtKB-SubCell"/>
</dbReference>
<feature type="domain" description="G-protein coupled receptors family 1 profile" evidence="15">
    <location>
        <begin position="39"/>
        <end position="287"/>
    </location>
</feature>
<keyword evidence="11" id="KW-0325">Glycoprotein</keyword>
<keyword evidence="8 14" id="KW-0472">Membrane</keyword>
<dbReference type="PROSITE" id="PS00237">
    <property type="entry name" value="G_PROTEIN_RECEP_F1_1"/>
    <property type="match status" value="1"/>
</dbReference>
<name>A0A8T2KFN2_9PIPI</name>
<evidence type="ECO:0000256" key="13">
    <source>
        <dbReference type="RuleBase" id="RU000688"/>
    </source>
</evidence>
<evidence type="ECO:0000256" key="12">
    <source>
        <dbReference type="ARBA" id="ARBA00023224"/>
    </source>
</evidence>
<evidence type="ECO:0000256" key="1">
    <source>
        <dbReference type="ARBA" id="ARBA00004651"/>
    </source>
</evidence>
<reference evidence="16" key="1">
    <citation type="thesis" date="2020" institute="ProQuest LLC" country="789 East Eisenhower Parkway, Ann Arbor, MI, USA">
        <title>Comparative Genomics and Chromosome Evolution.</title>
        <authorList>
            <person name="Mudd A.B."/>
        </authorList>
    </citation>
    <scope>NUCLEOTIDE SEQUENCE</scope>
    <source>
        <strain evidence="16">Female2</strain>
        <tissue evidence="16">Blood</tissue>
    </source>
</reference>
<feature type="transmembrane region" description="Helical" evidence="14">
    <location>
        <begin position="137"/>
        <end position="160"/>
    </location>
</feature>
<keyword evidence="7 13" id="KW-0297">G-protein coupled receptor</keyword>
<feature type="transmembrane region" description="Helical" evidence="14">
    <location>
        <begin position="194"/>
        <end position="222"/>
    </location>
</feature>
<dbReference type="Gene3D" id="1.20.1070.10">
    <property type="entry name" value="Rhodopsin 7-helix transmembrane proteins"/>
    <property type="match status" value="1"/>
</dbReference>
<dbReference type="AlphaFoldDB" id="A0A8T2KFN2"/>
<comment type="similarity">
    <text evidence="13">Belongs to the G-protein coupled receptor 1 family.</text>
</comment>
<dbReference type="PRINTS" id="PR00245">
    <property type="entry name" value="OLFACTORYR"/>
</dbReference>
<evidence type="ECO:0000256" key="10">
    <source>
        <dbReference type="ARBA" id="ARBA00023170"/>
    </source>
</evidence>
<dbReference type="GO" id="GO:0004984">
    <property type="term" value="F:olfactory receptor activity"/>
    <property type="evidence" value="ECO:0007669"/>
    <property type="project" value="InterPro"/>
</dbReference>
<keyword evidence="12 13" id="KW-0807">Transducer</keyword>
<evidence type="ECO:0000256" key="8">
    <source>
        <dbReference type="ARBA" id="ARBA00023136"/>
    </source>
</evidence>
<keyword evidence="6 14" id="KW-1133">Transmembrane helix</keyword>
<dbReference type="Pfam" id="PF13853">
    <property type="entry name" value="7tm_4"/>
    <property type="match status" value="1"/>
</dbReference>
<comment type="subcellular location">
    <subcellularLocation>
        <location evidence="1 14">Cell membrane</location>
        <topology evidence="1 14">Multi-pass membrane protein</topology>
    </subcellularLocation>
</comment>
<feature type="transmembrane region" description="Helical" evidence="14">
    <location>
        <begin position="234"/>
        <end position="257"/>
    </location>
</feature>
<dbReference type="InterPro" id="IPR017452">
    <property type="entry name" value="GPCR_Rhodpsn_7TM"/>
</dbReference>
<dbReference type="Proteomes" id="UP000812440">
    <property type="component" value="Chromosome 1"/>
</dbReference>
<keyword evidence="3 14" id="KW-0716">Sensory transduction</keyword>
<dbReference type="InterPro" id="IPR050939">
    <property type="entry name" value="Olfactory_GPCR1"/>
</dbReference>
<evidence type="ECO:0000256" key="14">
    <source>
        <dbReference type="RuleBase" id="RU363047"/>
    </source>
</evidence>
<evidence type="ECO:0000256" key="11">
    <source>
        <dbReference type="ARBA" id="ARBA00023180"/>
    </source>
</evidence>
<keyword evidence="5 14" id="KW-0552">Olfaction</keyword>
<dbReference type="EMBL" id="JAACNH010000001">
    <property type="protein sequence ID" value="KAG8455568.1"/>
    <property type="molecule type" value="Genomic_DNA"/>
</dbReference>
<keyword evidence="10 13" id="KW-0675">Receptor</keyword>
<dbReference type="SUPFAM" id="SSF81321">
    <property type="entry name" value="Family A G protein-coupled receptor-like"/>
    <property type="match status" value="1"/>
</dbReference>
<evidence type="ECO:0000256" key="6">
    <source>
        <dbReference type="ARBA" id="ARBA00022989"/>
    </source>
</evidence>
<dbReference type="InterPro" id="IPR000276">
    <property type="entry name" value="GPCR_Rhodpsn"/>
</dbReference>
<feature type="transmembrane region" description="Helical" evidence="14">
    <location>
        <begin position="58"/>
        <end position="79"/>
    </location>
</feature>
<dbReference type="PANTHER" id="PTHR24242">
    <property type="entry name" value="G-PROTEIN COUPLED RECEPTOR"/>
    <property type="match status" value="1"/>
</dbReference>
<keyword evidence="9" id="KW-1015">Disulfide bond</keyword>
<accession>A0A8T2KFN2</accession>
<evidence type="ECO:0000256" key="3">
    <source>
        <dbReference type="ARBA" id="ARBA00022606"/>
    </source>
</evidence>
<evidence type="ECO:0000256" key="4">
    <source>
        <dbReference type="ARBA" id="ARBA00022692"/>
    </source>
</evidence>
<dbReference type="PRINTS" id="PR00237">
    <property type="entry name" value="GPCRRHODOPSN"/>
</dbReference>
<evidence type="ECO:0000256" key="7">
    <source>
        <dbReference type="ARBA" id="ARBA00023040"/>
    </source>
</evidence>
<dbReference type="InterPro" id="IPR000725">
    <property type="entry name" value="Olfact_rcpt"/>
</dbReference>
<keyword evidence="17" id="KW-1185">Reference proteome</keyword>
<comment type="caution">
    <text evidence="16">The sequence shown here is derived from an EMBL/GenBank/DDBJ whole genome shotgun (WGS) entry which is preliminary data.</text>
</comment>
<dbReference type="FunFam" id="1.20.1070.10:FF:000001">
    <property type="entry name" value="Olfactory receptor"/>
    <property type="match status" value="1"/>
</dbReference>
<dbReference type="PANTHER" id="PTHR24242:SF415">
    <property type="entry name" value="OLFACTORY RECEPTOR"/>
    <property type="match status" value="1"/>
</dbReference>
<evidence type="ECO:0000256" key="9">
    <source>
        <dbReference type="ARBA" id="ARBA00023157"/>
    </source>
</evidence>
<evidence type="ECO:0000313" key="16">
    <source>
        <dbReference type="EMBL" id="KAG8455568.1"/>
    </source>
</evidence>
<evidence type="ECO:0000313" key="17">
    <source>
        <dbReference type="Proteomes" id="UP000812440"/>
    </source>
</evidence>
<feature type="transmembrane region" description="Helical" evidence="14">
    <location>
        <begin position="269"/>
        <end position="289"/>
    </location>
</feature>
<dbReference type="CDD" id="cd13954">
    <property type="entry name" value="7tmA_OR"/>
    <property type="match status" value="1"/>
</dbReference>
<organism evidence="16 17">
    <name type="scientific">Hymenochirus boettgeri</name>
    <name type="common">Congo dwarf clawed frog</name>
    <dbReference type="NCBI Taxonomy" id="247094"/>
    <lineage>
        <taxon>Eukaryota</taxon>
        <taxon>Metazoa</taxon>
        <taxon>Chordata</taxon>
        <taxon>Craniata</taxon>
        <taxon>Vertebrata</taxon>
        <taxon>Euteleostomi</taxon>
        <taxon>Amphibia</taxon>
        <taxon>Batrachia</taxon>
        <taxon>Anura</taxon>
        <taxon>Pipoidea</taxon>
        <taxon>Pipidae</taxon>
        <taxon>Pipinae</taxon>
        <taxon>Hymenochirus</taxon>
    </lineage>
</organism>
<dbReference type="GO" id="GO:0004930">
    <property type="term" value="F:G protein-coupled receptor activity"/>
    <property type="evidence" value="ECO:0007669"/>
    <property type="project" value="UniProtKB-KW"/>
</dbReference>
<evidence type="ECO:0000259" key="15">
    <source>
        <dbReference type="PROSITE" id="PS50262"/>
    </source>
</evidence>
<gene>
    <name evidence="16" type="ORF">GDO86_001674</name>
</gene>
<feature type="transmembrane region" description="Helical" evidence="14">
    <location>
        <begin position="99"/>
        <end position="117"/>
    </location>
</feature>
<keyword evidence="4 13" id="KW-0812">Transmembrane</keyword>
<proteinExistence type="inferred from homology"/>
<evidence type="ECO:0000256" key="2">
    <source>
        <dbReference type="ARBA" id="ARBA00022475"/>
    </source>
</evidence>
<dbReference type="OrthoDB" id="9902777at2759"/>
<protein>
    <recommendedName>
        <fullName evidence="14">Olfactory receptor</fullName>
    </recommendedName>
</protein>
<keyword evidence="2 14" id="KW-1003">Cell membrane</keyword>
<dbReference type="PROSITE" id="PS50262">
    <property type="entry name" value="G_PROTEIN_RECEP_F1_2"/>
    <property type="match status" value="1"/>
</dbReference>
<sequence length="317" mass="36202">MENQSSVTHFFLVGFSVSKEVQLFLFVIFLSIYLLTVIANVTIISLVRSDTKLHTPMYFLLSQLSILEIFYTSTIVPKLLINLAGWKYISFSNCLSQTYFYFSLGSAEFFLLSVMAIDRYLAICNPLRYPTIMNGQVCFIATFSCWSLAFFSVFFLLILISRLQFCQPAIINHFFCDIPPLLKLSCTETFIEEIVVFFFACVIILTSLLFTVLSYVFIISTICKIPSNKGRRKAFSTCASHFSVVTILYGTVIFIYVRPGLSYAIDINKVLGVFNTVVTPLLNPVIYCLRNKEVKMALRKIMKIKPELKIVKKINVK</sequence>
<evidence type="ECO:0000256" key="5">
    <source>
        <dbReference type="ARBA" id="ARBA00022725"/>
    </source>
</evidence>
<feature type="transmembrane region" description="Helical" evidence="14">
    <location>
        <begin position="23"/>
        <end position="46"/>
    </location>
</feature>